<dbReference type="GO" id="GO:0006355">
    <property type="term" value="P:regulation of DNA-templated transcription"/>
    <property type="evidence" value="ECO:0007669"/>
    <property type="project" value="InterPro"/>
</dbReference>
<reference evidence="1 2" key="1">
    <citation type="submission" date="2018-07" db="EMBL/GenBank/DDBJ databases">
        <title>Lactobacillus curvatus genome sequence.</title>
        <authorList>
            <person name="Prechtl R."/>
        </authorList>
    </citation>
    <scope>NUCLEOTIDE SEQUENCE [LARGE SCALE GENOMIC DNA]</scope>
    <source>
        <strain evidence="1 2">TMW 1.1928</strain>
        <plasmid evidence="1 2">p-1.1928_2</plasmid>
    </source>
</reference>
<keyword evidence="1" id="KW-0614">Plasmid</keyword>
<dbReference type="RefSeq" id="WP_116843823.1">
    <property type="nucleotide sequence ID" value="NZ_CP031005.1"/>
</dbReference>
<geneLocation type="plasmid" evidence="1 2">
    <name>p-1.1928_2</name>
</geneLocation>
<organism evidence="1 2">
    <name type="scientific">Latilactobacillus curvatus</name>
    <name type="common">Lactobacillus curvatus</name>
    <dbReference type="NCBI Taxonomy" id="28038"/>
    <lineage>
        <taxon>Bacteria</taxon>
        <taxon>Bacillati</taxon>
        <taxon>Bacillota</taxon>
        <taxon>Bacilli</taxon>
        <taxon>Lactobacillales</taxon>
        <taxon>Lactobacillaceae</taxon>
        <taxon>Latilactobacillus</taxon>
    </lineage>
</organism>
<dbReference type="EMBL" id="CP031005">
    <property type="protein sequence ID" value="AXN36869.1"/>
    <property type="molecule type" value="Genomic_DNA"/>
</dbReference>
<dbReference type="InterPro" id="IPR013321">
    <property type="entry name" value="Arc_rbn_hlx_hlx"/>
</dbReference>
<name>A0A385AGP1_LATCU</name>
<evidence type="ECO:0000313" key="2">
    <source>
        <dbReference type="Proteomes" id="UP000257607"/>
    </source>
</evidence>
<dbReference type="SUPFAM" id="SSF47598">
    <property type="entry name" value="Ribbon-helix-helix"/>
    <property type="match status" value="1"/>
</dbReference>
<dbReference type="Proteomes" id="UP000257607">
    <property type="component" value="Plasmid p-1.1928_2"/>
</dbReference>
<dbReference type="AlphaFoldDB" id="A0A385AGP1"/>
<protein>
    <submittedName>
        <fullName evidence="1">Uncharacterized protein</fullName>
    </submittedName>
</protein>
<dbReference type="Gene3D" id="1.10.1220.10">
    <property type="entry name" value="Met repressor-like"/>
    <property type="match status" value="1"/>
</dbReference>
<proteinExistence type="predicted"/>
<sequence length="86" mass="9674">MEIKIRNLSKKAVSALNDLAKIKGVSREKYVRDLLENYIQNKNVTGEVADLNETLAHALTVIENNTVAFNQIMLSMKEGAKRNDNN</sequence>
<evidence type="ECO:0000313" key="1">
    <source>
        <dbReference type="EMBL" id="AXN36869.1"/>
    </source>
</evidence>
<gene>
    <name evidence="1" type="ORF">DT351_11005</name>
</gene>
<accession>A0A385AGP1</accession>
<dbReference type="InterPro" id="IPR010985">
    <property type="entry name" value="Ribbon_hlx_hlx"/>
</dbReference>